<sequence>MYARALVMVDSDPLSPSPPLPTDASMTSPLSINLASNMDGPAKKTPAPLRKRVFSKEEVATHNSEESCWLIVGNDVYDVTAFLALHPAGAKPLLRRAGGDATRDFSFHSRTAQNSWRQYKIGVLEGSESFCLLM</sequence>
<dbReference type="InterPro" id="IPR036400">
    <property type="entry name" value="Cyt_B5-like_heme/steroid_sf"/>
</dbReference>
<gene>
    <name evidence="13" type="ORF">ACA1_182390</name>
</gene>
<evidence type="ECO:0000256" key="10">
    <source>
        <dbReference type="RuleBase" id="RU362121"/>
    </source>
</evidence>
<evidence type="ECO:0000256" key="9">
    <source>
        <dbReference type="ARBA" id="ARBA00038168"/>
    </source>
</evidence>
<dbReference type="RefSeq" id="XP_004345881.1">
    <property type="nucleotide sequence ID" value="XM_004345831.1"/>
</dbReference>
<name>L8H7W3_ACACF</name>
<comment type="cofactor">
    <cofactor evidence="1">
        <name>Fe cation</name>
        <dbReference type="ChEBI" id="CHEBI:24875"/>
    </cofactor>
</comment>
<dbReference type="PRINTS" id="PR00363">
    <property type="entry name" value="CYTOCHROMEB5"/>
</dbReference>
<evidence type="ECO:0000313" key="13">
    <source>
        <dbReference type="EMBL" id="ELR21337.1"/>
    </source>
</evidence>
<dbReference type="STRING" id="1257118.L8H7W3"/>
<dbReference type="SMART" id="SM01117">
    <property type="entry name" value="Cyt-b5"/>
    <property type="match status" value="1"/>
</dbReference>
<keyword evidence="3" id="KW-0444">Lipid biosynthesis</keyword>
<comment type="similarity">
    <text evidence="9 10">Belongs to the cytochrome b5 family.</text>
</comment>
<keyword evidence="7 10" id="KW-0408">Iron</keyword>
<evidence type="ECO:0000256" key="3">
    <source>
        <dbReference type="ARBA" id="ARBA00022516"/>
    </source>
</evidence>
<organism evidence="13 14">
    <name type="scientific">Acanthamoeba castellanii (strain ATCC 30010 / Neff)</name>
    <dbReference type="NCBI Taxonomy" id="1257118"/>
    <lineage>
        <taxon>Eukaryota</taxon>
        <taxon>Amoebozoa</taxon>
        <taxon>Discosea</taxon>
        <taxon>Longamoebia</taxon>
        <taxon>Centramoebida</taxon>
        <taxon>Acanthamoebidae</taxon>
        <taxon>Acanthamoeba</taxon>
    </lineage>
</organism>
<keyword evidence="8" id="KW-0275">Fatty acid biosynthesis</keyword>
<dbReference type="InterPro" id="IPR001199">
    <property type="entry name" value="Cyt_B5-like_heme/steroid-bd"/>
</dbReference>
<dbReference type="KEGG" id="acan:ACA1_182390"/>
<dbReference type="PROSITE" id="PS50255">
    <property type="entry name" value="CYTOCHROME_B5_2"/>
    <property type="match status" value="1"/>
</dbReference>
<dbReference type="OMA" id="NSEESCW"/>
<dbReference type="Gene3D" id="3.10.120.10">
    <property type="entry name" value="Cytochrome b5-like heme/steroid binding domain"/>
    <property type="match status" value="1"/>
</dbReference>
<keyword evidence="14" id="KW-1185">Reference proteome</keyword>
<dbReference type="Pfam" id="PF00173">
    <property type="entry name" value="Cyt-b5"/>
    <property type="match status" value="1"/>
</dbReference>
<evidence type="ECO:0000256" key="2">
    <source>
        <dbReference type="ARBA" id="ARBA00009295"/>
    </source>
</evidence>
<keyword evidence="8" id="KW-0443">Lipid metabolism</keyword>
<dbReference type="PROSITE" id="PS00191">
    <property type="entry name" value="CYTOCHROME_B5_1"/>
    <property type="match status" value="1"/>
</dbReference>
<evidence type="ECO:0000256" key="7">
    <source>
        <dbReference type="ARBA" id="ARBA00023004"/>
    </source>
</evidence>
<evidence type="ECO:0000256" key="11">
    <source>
        <dbReference type="SAM" id="MobiDB-lite"/>
    </source>
</evidence>
<dbReference type="OrthoDB" id="260519at2759"/>
<evidence type="ECO:0000313" key="14">
    <source>
        <dbReference type="Proteomes" id="UP000011083"/>
    </source>
</evidence>
<dbReference type="PANTHER" id="PTHR19359:SF146">
    <property type="entry name" value="B5, PUTATIVE-RELATED"/>
    <property type="match status" value="1"/>
</dbReference>
<feature type="domain" description="Cytochrome b5 heme-binding" evidence="12">
    <location>
        <begin position="51"/>
        <end position="125"/>
    </location>
</feature>
<dbReference type="InterPro" id="IPR018506">
    <property type="entry name" value="Cyt_B5_heme-BS"/>
</dbReference>
<feature type="compositionally biased region" description="Polar residues" evidence="11">
    <location>
        <begin position="24"/>
        <end position="36"/>
    </location>
</feature>
<dbReference type="SUPFAM" id="SSF55856">
    <property type="entry name" value="Cytochrome b5-like heme/steroid binding domain"/>
    <property type="match status" value="1"/>
</dbReference>
<dbReference type="FunFam" id="3.10.120.10:FF:000007">
    <property type="entry name" value="Sulfite oxidase, mitochondrial"/>
    <property type="match status" value="1"/>
</dbReference>
<keyword evidence="4 10" id="KW-0349">Heme</keyword>
<dbReference type="AlphaFoldDB" id="L8H7W3"/>
<evidence type="ECO:0000259" key="12">
    <source>
        <dbReference type="PROSITE" id="PS50255"/>
    </source>
</evidence>
<evidence type="ECO:0000256" key="5">
    <source>
        <dbReference type="ARBA" id="ARBA00022723"/>
    </source>
</evidence>
<keyword evidence="6" id="KW-0276">Fatty acid metabolism</keyword>
<evidence type="ECO:0000256" key="6">
    <source>
        <dbReference type="ARBA" id="ARBA00022832"/>
    </source>
</evidence>
<dbReference type="GO" id="GO:0046872">
    <property type="term" value="F:metal ion binding"/>
    <property type="evidence" value="ECO:0007669"/>
    <property type="project" value="UniProtKB-UniRule"/>
</dbReference>
<accession>L8H7W3</accession>
<feature type="region of interest" description="Disordered" evidence="11">
    <location>
        <begin position="7"/>
        <end position="47"/>
    </location>
</feature>
<evidence type="ECO:0000256" key="1">
    <source>
        <dbReference type="ARBA" id="ARBA00001962"/>
    </source>
</evidence>
<dbReference type="PANTHER" id="PTHR19359">
    <property type="entry name" value="CYTOCHROME B5"/>
    <property type="match status" value="1"/>
</dbReference>
<evidence type="ECO:0000256" key="8">
    <source>
        <dbReference type="ARBA" id="ARBA00023160"/>
    </source>
</evidence>
<protein>
    <submittedName>
        <fullName evidence="13">Cytochrome b-like heme/steroid binding domain containing protein</fullName>
    </submittedName>
</protein>
<evidence type="ECO:0000256" key="4">
    <source>
        <dbReference type="ARBA" id="ARBA00022617"/>
    </source>
</evidence>
<comment type="similarity">
    <text evidence="2">Belongs to the fatty acid desaturase type 1 family.</text>
</comment>
<keyword evidence="5 10" id="KW-0479">Metal-binding</keyword>
<dbReference type="GO" id="GO:0006633">
    <property type="term" value="P:fatty acid biosynthetic process"/>
    <property type="evidence" value="ECO:0007669"/>
    <property type="project" value="UniProtKB-KW"/>
</dbReference>
<dbReference type="Proteomes" id="UP000011083">
    <property type="component" value="Unassembled WGS sequence"/>
</dbReference>
<dbReference type="InterPro" id="IPR050668">
    <property type="entry name" value="Cytochrome_b5"/>
</dbReference>
<proteinExistence type="inferred from homology"/>
<dbReference type="EMBL" id="KB007904">
    <property type="protein sequence ID" value="ELR21337.1"/>
    <property type="molecule type" value="Genomic_DNA"/>
</dbReference>
<dbReference type="GO" id="GO:0016020">
    <property type="term" value="C:membrane"/>
    <property type="evidence" value="ECO:0007669"/>
    <property type="project" value="TreeGrafter"/>
</dbReference>
<dbReference type="GO" id="GO:0020037">
    <property type="term" value="F:heme binding"/>
    <property type="evidence" value="ECO:0007669"/>
    <property type="project" value="UniProtKB-UniRule"/>
</dbReference>
<dbReference type="GeneID" id="14922227"/>
<reference evidence="13 14" key="1">
    <citation type="journal article" date="2013" name="Genome Biol.">
        <title>Genome of Acanthamoeba castellanii highlights extensive lateral gene transfer and early evolution of tyrosine kinase signaling.</title>
        <authorList>
            <person name="Clarke M."/>
            <person name="Lohan A.J."/>
            <person name="Liu B."/>
            <person name="Lagkouvardos I."/>
            <person name="Roy S."/>
            <person name="Zafar N."/>
            <person name="Bertelli C."/>
            <person name="Schilde C."/>
            <person name="Kianianmomeni A."/>
            <person name="Burglin T.R."/>
            <person name="Frech C."/>
            <person name="Turcotte B."/>
            <person name="Kopec K.O."/>
            <person name="Synnott J.M."/>
            <person name="Choo C."/>
            <person name="Paponov I."/>
            <person name="Finkler A."/>
            <person name="Soon Heng Tan C."/>
            <person name="Hutchins A.P."/>
            <person name="Weinmeier T."/>
            <person name="Rattei T."/>
            <person name="Chu J.S."/>
            <person name="Gimenez G."/>
            <person name="Irimia M."/>
            <person name="Rigden D.J."/>
            <person name="Fitzpatrick D.A."/>
            <person name="Lorenzo-Morales J."/>
            <person name="Bateman A."/>
            <person name="Chiu C.H."/>
            <person name="Tang P."/>
            <person name="Hegemann P."/>
            <person name="Fromm H."/>
            <person name="Raoult D."/>
            <person name="Greub G."/>
            <person name="Miranda-Saavedra D."/>
            <person name="Chen N."/>
            <person name="Nash P."/>
            <person name="Ginger M.L."/>
            <person name="Horn M."/>
            <person name="Schaap P."/>
            <person name="Caler L."/>
            <person name="Loftus B."/>
        </authorList>
    </citation>
    <scope>NUCLEOTIDE SEQUENCE [LARGE SCALE GENOMIC DNA]</scope>
    <source>
        <strain evidence="13 14">Neff</strain>
    </source>
</reference>
<dbReference type="VEuPathDB" id="AmoebaDB:ACA1_182390"/>